<evidence type="ECO:0000313" key="2">
    <source>
        <dbReference type="EMBL" id="KOS42466.1"/>
    </source>
</evidence>
<name>A0A0M8NZK6_9EURO</name>
<accession>A0A0M8NZK6</accession>
<comment type="caution">
    <text evidence="2">The sequence shown here is derived from an EMBL/GenBank/DDBJ whole genome shotgun (WGS) entry which is preliminary data.</text>
</comment>
<feature type="region of interest" description="Disordered" evidence="1">
    <location>
        <begin position="297"/>
        <end position="450"/>
    </location>
</feature>
<feature type="compositionally biased region" description="Polar residues" evidence="1">
    <location>
        <begin position="312"/>
        <end position="325"/>
    </location>
</feature>
<dbReference type="EMBL" id="LHQQ01000105">
    <property type="protein sequence ID" value="KOS42466.1"/>
    <property type="molecule type" value="Genomic_DNA"/>
</dbReference>
<dbReference type="STRING" id="229535.A0A0M8NZK6"/>
<feature type="region of interest" description="Disordered" evidence="1">
    <location>
        <begin position="654"/>
        <end position="771"/>
    </location>
</feature>
<feature type="compositionally biased region" description="Polar residues" evidence="1">
    <location>
        <begin position="53"/>
        <end position="76"/>
    </location>
</feature>
<dbReference type="AlphaFoldDB" id="A0A0M8NZK6"/>
<keyword evidence="3" id="KW-1185">Reference proteome</keyword>
<feature type="compositionally biased region" description="Polar residues" evidence="1">
    <location>
        <begin position="410"/>
        <end position="419"/>
    </location>
</feature>
<gene>
    <name evidence="2" type="ORF">ACN38_g6647</name>
</gene>
<organism evidence="2 3">
    <name type="scientific">Penicillium nordicum</name>
    <dbReference type="NCBI Taxonomy" id="229535"/>
    <lineage>
        <taxon>Eukaryota</taxon>
        <taxon>Fungi</taxon>
        <taxon>Dikarya</taxon>
        <taxon>Ascomycota</taxon>
        <taxon>Pezizomycotina</taxon>
        <taxon>Eurotiomycetes</taxon>
        <taxon>Eurotiomycetidae</taxon>
        <taxon>Eurotiales</taxon>
        <taxon>Aspergillaceae</taxon>
        <taxon>Penicillium</taxon>
    </lineage>
</organism>
<dbReference type="Proteomes" id="UP000037696">
    <property type="component" value="Unassembled WGS sequence"/>
</dbReference>
<feature type="compositionally biased region" description="Basic residues" evidence="1">
    <location>
        <begin position="297"/>
        <end position="308"/>
    </location>
</feature>
<proteinExistence type="predicted"/>
<feature type="compositionally biased region" description="Low complexity" evidence="1">
    <location>
        <begin position="654"/>
        <end position="677"/>
    </location>
</feature>
<feature type="compositionally biased region" description="Basic residues" evidence="1">
    <location>
        <begin position="704"/>
        <end position="725"/>
    </location>
</feature>
<evidence type="ECO:0000256" key="1">
    <source>
        <dbReference type="SAM" id="MobiDB-lite"/>
    </source>
</evidence>
<feature type="compositionally biased region" description="Low complexity" evidence="1">
    <location>
        <begin position="685"/>
        <end position="700"/>
    </location>
</feature>
<reference evidence="2 3" key="1">
    <citation type="submission" date="2015-08" db="EMBL/GenBank/DDBJ databases">
        <title>Genome sequencing of Penicillium nordicum.</title>
        <authorList>
            <person name="Nguyen H.D."/>
            <person name="Seifert K.A."/>
        </authorList>
    </citation>
    <scope>NUCLEOTIDE SEQUENCE [LARGE SCALE GENOMIC DNA]</scope>
    <source>
        <strain evidence="2 3">DAOMC 185683</strain>
    </source>
</reference>
<evidence type="ECO:0000313" key="3">
    <source>
        <dbReference type="Proteomes" id="UP000037696"/>
    </source>
</evidence>
<feature type="compositionally biased region" description="Basic and acidic residues" evidence="1">
    <location>
        <begin position="37"/>
        <end position="49"/>
    </location>
</feature>
<feature type="compositionally biased region" description="Basic and acidic residues" evidence="1">
    <location>
        <begin position="361"/>
        <end position="388"/>
    </location>
</feature>
<dbReference type="OrthoDB" id="4757558at2759"/>
<feature type="region of interest" description="Disordered" evidence="1">
    <location>
        <begin position="14"/>
        <end position="87"/>
    </location>
</feature>
<feature type="compositionally biased region" description="Basic and acidic residues" evidence="1">
    <location>
        <begin position="77"/>
        <end position="86"/>
    </location>
</feature>
<sequence>MPTIFSKFARILSFDPQPVSERGPDTKPKLHTQLPSSDERLMTQAEMKKLNPGSASSEVLPESSQSAEKQPDMTQSKSDDWKDKKAGLTLGNGQLRLKIENWKSTGPTFTVENNPKGNPKCNLQGFVEGPELIYIDFTIPTNHPGGMMGVMQSIEALFMFPSKVAIKSMEPGSAASDRESNNPKRGRHYIDWTSPWDTSGCRVSWMRTKKKSPIIKFKFVSGRNAKRQEQMIVSVDEREPFYRVISKNDPNTYGEYMALPVRIWLRIQLIIAETGDIGNSKLFGKLTADCNFPVSRKKKGKMASKKIPNKVQEPSTAEEGSSNDNTLDESVAPSTQQSVLGQEHTMETMGSQDLTEEDLPHEELTEKELAQEEHESTQYESTEKELTKRASSTQHEPTQHESTEKGLTKRASTLTIDTQKSNRWSKGKGKRKGKRTSGLSASVSGKKDADHATDHITDYVTDHCDDQNGDNRRVDLHSGVQDIARQDVPTEQQLAAVAGQQTVNAPRSPTTPTTPNNMTSPLSPLFETARTHLSSHSSLLSSSLSSFFTPMSTSWKKEEGGVQAEEDEPAGTWDELCFTPQGDEVELRCPVSDNRDEVWFSGKLLTLDIILDAAANYYLDPEEYLDGHEAQEPVLRRSQSFDVASLGLFWDQETASSSPTADPRSPSRTSSASPTTDLVGLGTNDPSSDSAAQSGDQSPAKPSRCGKKSVYKQRKHDRHKRRQLIRRQQERSELPASSASSQGDGVEGRSPSPPESFEDDEPTPIARQFGNIGAPAPQAQLYFPRASIICEEKDCQVLCDLRDGVSVVCPKCGPFSLVRYCGKNHLWEDAKRHWVNCTMHPVLEQHLAGLFPYNDLVGPPMLPCLHQWDSPERHRQALWFSSARDRGDYFVFAELDTAVNAADAPASHAGRGCSPRVAHIVRFEDAEENDRFRRCLAICLFAAVEHPALVDYLYRLVRDWMRAHNMWASDKDMDSMLRRQMGLEMGGTVEKNHLGLRHACETEWVGADRRHCEDLTCASERRPTLLGNHRMGLGFRRVCEALESNYWILRAHRATHPSVSDVVARTCGAGFSEVLTVDRRLFRRGVGWDGAGTGPMEFEMPWSG</sequence>
<feature type="compositionally biased region" description="Basic and acidic residues" evidence="1">
    <location>
        <begin position="397"/>
        <end position="407"/>
    </location>
</feature>
<feature type="compositionally biased region" description="Basic residues" evidence="1">
    <location>
        <begin position="423"/>
        <end position="435"/>
    </location>
</feature>
<protein>
    <submittedName>
        <fullName evidence="2">Uncharacterized protein</fullName>
    </submittedName>
</protein>